<feature type="transmembrane region" description="Helical" evidence="1">
    <location>
        <begin position="52"/>
        <end position="70"/>
    </location>
</feature>
<proteinExistence type="predicted"/>
<keyword evidence="1" id="KW-0812">Transmembrane</keyword>
<feature type="transmembrane region" description="Helical" evidence="1">
    <location>
        <begin position="20"/>
        <end position="40"/>
    </location>
</feature>
<dbReference type="RefSeq" id="WP_017054763.1">
    <property type="nucleotide sequence ID" value="NZ_AJYW02000051.1"/>
</dbReference>
<dbReference type="Pfam" id="PF10063">
    <property type="entry name" value="DUF2301"/>
    <property type="match status" value="1"/>
</dbReference>
<sequence>MANPEHKETLDRFDKLSVCLYRSGISLFSVVAIMYSAILAGKAEWMVIPADMERVCLLIMSISAAMSAANIHVYDKLVRAVISWSSWVGILLMLSDPNLFYSWLSLGFIFITFSGIALKESFCFKVLGLKLVPLLLALSTFLMMFESWMLAAVMLFVSGLVLAYLSYEKWRMPLHFDIGDKSNYQV</sequence>
<feature type="transmembrane region" description="Helical" evidence="1">
    <location>
        <begin position="123"/>
        <end position="142"/>
    </location>
</feature>
<keyword evidence="1" id="KW-1133">Transmembrane helix</keyword>
<gene>
    <name evidence="2" type="ORF">A130_03345</name>
</gene>
<dbReference type="AlphaFoldDB" id="A0A1E5D3Z6"/>
<comment type="caution">
    <text evidence="2">The sequence shown here is derived from an EMBL/GenBank/DDBJ whole genome shotgun (WGS) entry which is preliminary data.</text>
</comment>
<organism evidence="2 3">
    <name type="scientific">Vibrio genomosp. F6 str. FF-238</name>
    <dbReference type="NCBI Taxonomy" id="1191298"/>
    <lineage>
        <taxon>Bacteria</taxon>
        <taxon>Pseudomonadati</taxon>
        <taxon>Pseudomonadota</taxon>
        <taxon>Gammaproteobacteria</taxon>
        <taxon>Vibrionales</taxon>
        <taxon>Vibrionaceae</taxon>
        <taxon>Vibrio</taxon>
    </lineage>
</organism>
<keyword evidence="1" id="KW-0472">Membrane</keyword>
<evidence type="ECO:0000313" key="2">
    <source>
        <dbReference type="EMBL" id="OEE78293.1"/>
    </source>
</evidence>
<reference evidence="2 3" key="1">
    <citation type="journal article" date="2012" name="Science">
        <title>Ecological populations of bacteria act as socially cohesive units of antibiotic production and resistance.</title>
        <authorList>
            <person name="Cordero O.X."/>
            <person name="Wildschutte H."/>
            <person name="Kirkup B."/>
            <person name="Proehl S."/>
            <person name="Ngo L."/>
            <person name="Hussain F."/>
            <person name="Le Roux F."/>
            <person name="Mincer T."/>
            <person name="Polz M.F."/>
        </authorList>
    </citation>
    <scope>NUCLEOTIDE SEQUENCE [LARGE SCALE GENOMIC DNA]</scope>
    <source>
        <strain evidence="2 3">FF-238</strain>
    </source>
</reference>
<feature type="transmembrane region" description="Helical" evidence="1">
    <location>
        <begin position="100"/>
        <end position="118"/>
    </location>
</feature>
<evidence type="ECO:0000256" key="1">
    <source>
        <dbReference type="SAM" id="Phobius"/>
    </source>
</evidence>
<accession>A0A1E5D3Z6</accession>
<protein>
    <submittedName>
        <fullName evidence="2">Uncharacterized protein</fullName>
    </submittedName>
</protein>
<evidence type="ECO:0000313" key="3">
    <source>
        <dbReference type="Proteomes" id="UP000094165"/>
    </source>
</evidence>
<dbReference type="Proteomes" id="UP000094165">
    <property type="component" value="Unassembled WGS sequence"/>
</dbReference>
<feature type="transmembrane region" description="Helical" evidence="1">
    <location>
        <begin position="148"/>
        <end position="167"/>
    </location>
</feature>
<dbReference type="EMBL" id="AJYW02000051">
    <property type="protein sequence ID" value="OEE78293.1"/>
    <property type="molecule type" value="Genomic_DNA"/>
</dbReference>
<name>A0A1E5D3Z6_9VIBR</name>
<keyword evidence="3" id="KW-1185">Reference proteome</keyword>
<dbReference type="InterPro" id="IPR019275">
    <property type="entry name" value="DUF2301"/>
</dbReference>